<dbReference type="EMBL" id="FQUO01000011">
    <property type="protein sequence ID" value="SHF70487.1"/>
    <property type="molecule type" value="Genomic_DNA"/>
</dbReference>
<evidence type="ECO:0000313" key="4">
    <source>
        <dbReference type="EMBL" id="SHF70487.1"/>
    </source>
</evidence>
<dbReference type="Gene3D" id="1.50.10.10">
    <property type="match status" value="1"/>
</dbReference>
<sequence length="452" mass="52010">MPFPLFSRLVQLALSICFTTQFYSAVAQPGAIPDSILPQMRYAAKEGLLDHSYPRNIDTQYGGYLSTFSYNWQPVGAQDKMIVTQARHIWSTAKATAFYKDERYLPMAKHGYLFLRDRMWDQENGGFHNLVSRDGKVKSDMKEAYGHAFGIYGLAAYYAVSKDTGALGLAKRAFYWLEQHTHDAKAKGYFQNLRQDGKPAVRNAQTPSTSTLGYKDQNSSIHLLEAFTELYHVWPDPLVKTRVQEMLDLLLDKIIQPKGYLQLFLTPEWKPVTFRDKGREGILQHRNVDHVSFGHDVETAYLMMEASEAVGNYRHADVLRKGKEMVDHSLRIGWDKALGGFYDQGYYFPGDTAITIIKDSKNWWAQAEGLNTLLICSRLYPDDPLDYAGKFVQLWQYAQTYLIDHQYGDWYEEGLDKEPERRTGNKAHIWKATYHNFRSLSNCIKILEARKG</sequence>
<evidence type="ECO:0000256" key="3">
    <source>
        <dbReference type="SAM" id="SignalP"/>
    </source>
</evidence>
<evidence type="ECO:0000256" key="2">
    <source>
        <dbReference type="ARBA" id="ARBA00023235"/>
    </source>
</evidence>
<accession>A0A1M5DU23</accession>
<keyword evidence="3" id="KW-0732">Signal</keyword>
<protein>
    <submittedName>
        <fullName evidence="4">Mannobiose 2-epimerase</fullName>
    </submittedName>
</protein>
<reference evidence="4 5" key="1">
    <citation type="submission" date="2016-11" db="EMBL/GenBank/DDBJ databases">
        <authorList>
            <person name="Jaros S."/>
            <person name="Januszkiewicz K."/>
            <person name="Wedrychowicz H."/>
        </authorList>
    </citation>
    <scope>NUCLEOTIDE SEQUENCE [LARGE SCALE GENOMIC DNA]</scope>
    <source>
        <strain evidence="4 5">DSM 26897</strain>
    </source>
</reference>
<keyword evidence="2" id="KW-0413">Isomerase</keyword>
<comment type="similarity">
    <text evidence="1">Belongs to the N-acylglucosamine 2-epimerase family.</text>
</comment>
<proteinExistence type="inferred from homology"/>
<evidence type="ECO:0000256" key="1">
    <source>
        <dbReference type="ARBA" id="ARBA00008558"/>
    </source>
</evidence>
<dbReference type="InterPro" id="IPR012341">
    <property type="entry name" value="6hp_glycosidase-like_sf"/>
</dbReference>
<dbReference type="Proteomes" id="UP000184368">
    <property type="component" value="Unassembled WGS sequence"/>
</dbReference>
<dbReference type="GO" id="GO:0016853">
    <property type="term" value="F:isomerase activity"/>
    <property type="evidence" value="ECO:0007669"/>
    <property type="project" value="UniProtKB-KW"/>
</dbReference>
<dbReference type="RefSeq" id="WP_083596572.1">
    <property type="nucleotide sequence ID" value="NZ_FQUO01000011.1"/>
</dbReference>
<dbReference type="GO" id="GO:0005975">
    <property type="term" value="P:carbohydrate metabolic process"/>
    <property type="evidence" value="ECO:0007669"/>
    <property type="project" value="InterPro"/>
</dbReference>
<evidence type="ECO:0000313" key="5">
    <source>
        <dbReference type="Proteomes" id="UP000184368"/>
    </source>
</evidence>
<dbReference type="PANTHER" id="PTHR15108">
    <property type="entry name" value="N-ACYLGLUCOSAMINE-2-EPIMERASE"/>
    <property type="match status" value="1"/>
</dbReference>
<feature type="signal peptide" evidence="3">
    <location>
        <begin position="1"/>
        <end position="27"/>
    </location>
</feature>
<dbReference type="OrthoDB" id="5141876at2"/>
<dbReference type="AlphaFoldDB" id="A0A1M5DU23"/>
<gene>
    <name evidence="4" type="ORF">SAMN05444008_11186</name>
</gene>
<dbReference type="Pfam" id="PF07221">
    <property type="entry name" value="GlcNAc_2-epim"/>
    <property type="match status" value="1"/>
</dbReference>
<name>A0A1M5DU23_9BACT</name>
<dbReference type="STRING" id="1302690.BUE76_19765"/>
<dbReference type="InterPro" id="IPR010819">
    <property type="entry name" value="AGE/CE"/>
</dbReference>
<keyword evidence="5" id="KW-1185">Reference proteome</keyword>
<dbReference type="SUPFAM" id="SSF48208">
    <property type="entry name" value="Six-hairpin glycosidases"/>
    <property type="match status" value="1"/>
</dbReference>
<organism evidence="4 5">
    <name type="scientific">Cnuella takakiae</name>
    <dbReference type="NCBI Taxonomy" id="1302690"/>
    <lineage>
        <taxon>Bacteria</taxon>
        <taxon>Pseudomonadati</taxon>
        <taxon>Bacteroidota</taxon>
        <taxon>Chitinophagia</taxon>
        <taxon>Chitinophagales</taxon>
        <taxon>Chitinophagaceae</taxon>
        <taxon>Cnuella</taxon>
    </lineage>
</organism>
<dbReference type="InterPro" id="IPR008928">
    <property type="entry name" value="6-hairpin_glycosidase_sf"/>
</dbReference>
<feature type="chain" id="PRO_5012861166" evidence="3">
    <location>
        <begin position="28"/>
        <end position="452"/>
    </location>
</feature>